<gene>
    <name evidence="2" type="ORF">Ato02nite_036140</name>
</gene>
<dbReference type="InterPro" id="IPR029058">
    <property type="entry name" value="AB_hydrolase_fold"/>
</dbReference>
<dbReference type="InterPro" id="IPR050471">
    <property type="entry name" value="AB_hydrolase"/>
</dbReference>
<dbReference type="SUPFAM" id="SSF53474">
    <property type="entry name" value="alpha/beta-Hydrolases"/>
    <property type="match status" value="1"/>
</dbReference>
<dbReference type="AlphaFoldDB" id="A0A919W837"/>
<accession>A0A919W837</accession>
<comment type="caution">
    <text evidence="2">The sequence shown here is derived from an EMBL/GenBank/DDBJ whole genome shotgun (WGS) entry which is preliminary data.</text>
</comment>
<evidence type="ECO:0000313" key="2">
    <source>
        <dbReference type="EMBL" id="GIM91821.1"/>
    </source>
</evidence>
<evidence type="ECO:0000259" key="1">
    <source>
        <dbReference type="Pfam" id="PF00561"/>
    </source>
</evidence>
<dbReference type="PANTHER" id="PTHR43433">
    <property type="entry name" value="HYDROLASE, ALPHA/BETA FOLD FAMILY PROTEIN"/>
    <property type="match status" value="1"/>
</dbReference>
<dbReference type="InterPro" id="IPR000073">
    <property type="entry name" value="AB_hydrolase_1"/>
</dbReference>
<name>A0A919W837_9ACTN</name>
<dbReference type="Proteomes" id="UP000677082">
    <property type="component" value="Unassembled WGS sequence"/>
</dbReference>
<sequence>MESVKLADGRVLEFLVEGPEDGLPLVVHHGTPGAAVSRAGMFPPGVRVVMISRPGYATSTPLPGRDVAAAAADTAAVLDAIGIAEFVTLGWSGGGPHALACAARLPDRCLAAATIAGVAPYDAGGLDWLDGMGAENVEEFGKALAGPAELEAFLAEAEGSFAHVQPGEIIAAFGDLVSEVDKRALAEGFADYLAASIRHALSGGTAGWRDDDLAFCKPWGFAVAGIEPPVSLWQGDQDRMVPFGHGRWLAAHLPRPEAHLVPGEGHISLINSIDRIVTTLRRQAAV</sequence>
<protein>
    <submittedName>
        <fullName evidence="2">Alpha/beta hydrolase</fullName>
    </submittedName>
</protein>
<evidence type="ECO:0000313" key="3">
    <source>
        <dbReference type="Proteomes" id="UP000677082"/>
    </source>
</evidence>
<dbReference type="EMBL" id="BOQN01000049">
    <property type="protein sequence ID" value="GIM91821.1"/>
    <property type="molecule type" value="Genomic_DNA"/>
</dbReference>
<organism evidence="2 3">
    <name type="scientific">Paractinoplanes toevensis</name>
    <dbReference type="NCBI Taxonomy" id="571911"/>
    <lineage>
        <taxon>Bacteria</taxon>
        <taxon>Bacillati</taxon>
        <taxon>Actinomycetota</taxon>
        <taxon>Actinomycetes</taxon>
        <taxon>Micromonosporales</taxon>
        <taxon>Micromonosporaceae</taxon>
        <taxon>Paractinoplanes</taxon>
    </lineage>
</organism>
<reference evidence="2 3" key="1">
    <citation type="submission" date="2021-03" db="EMBL/GenBank/DDBJ databases">
        <title>Whole genome shotgun sequence of Actinoplanes toevensis NBRC 105298.</title>
        <authorList>
            <person name="Komaki H."/>
            <person name="Tamura T."/>
        </authorList>
    </citation>
    <scope>NUCLEOTIDE SEQUENCE [LARGE SCALE GENOMIC DNA]</scope>
    <source>
        <strain evidence="2 3">NBRC 105298</strain>
    </source>
</reference>
<dbReference type="Gene3D" id="3.40.50.1820">
    <property type="entry name" value="alpha/beta hydrolase"/>
    <property type="match status" value="1"/>
</dbReference>
<keyword evidence="2" id="KW-0378">Hydrolase</keyword>
<dbReference type="GO" id="GO:0016787">
    <property type="term" value="F:hydrolase activity"/>
    <property type="evidence" value="ECO:0007669"/>
    <property type="project" value="UniProtKB-KW"/>
</dbReference>
<dbReference type="Pfam" id="PF00561">
    <property type="entry name" value="Abhydrolase_1"/>
    <property type="match status" value="1"/>
</dbReference>
<proteinExistence type="predicted"/>
<dbReference type="RefSeq" id="WP_213007699.1">
    <property type="nucleotide sequence ID" value="NZ_BOQN01000049.1"/>
</dbReference>
<feature type="domain" description="AB hydrolase-1" evidence="1">
    <location>
        <begin position="24"/>
        <end position="270"/>
    </location>
</feature>
<dbReference type="PANTHER" id="PTHR43433:SF5">
    <property type="entry name" value="AB HYDROLASE-1 DOMAIN-CONTAINING PROTEIN"/>
    <property type="match status" value="1"/>
</dbReference>
<keyword evidence="3" id="KW-1185">Reference proteome</keyword>